<dbReference type="PANTHER" id="PTHR37299:SF1">
    <property type="entry name" value="STAGE 0 SPORULATION PROTEIN A HOMOLOG"/>
    <property type="match status" value="1"/>
</dbReference>
<dbReference type="SMART" id="SM00448">
    <property type="entry name" value="REC"/>
    <property type="match status" value="1"/>
</dbReference>
<feature type="modified residue" description="4-aspartylphosphate" evidence="1">
    <location>
        <position position="56"/>
    </location>
</feature>
<dbReference type="SUPFAM" id="SSF52172">
    <property type="entry name" value="CheY-like"/>
    <property type="match status" value="1"/>
</dbReference>
<gene>
    <name evidence="4" type="ORF">ICJ85_04515</name>
</gene>
<dbReference type="PROSITE" id="PS50930">
    <property type="entry name" value="HTH_LYTTR"/>
    <property type="match status" value="1"/>
</dbReference>
<evidence type="ECO:0000313" key="5">
    <source>
        <dbReference type="Proteomes" id="UP000621516"/>
    </source>
</evidence>
<dbReference type="InterPro" id="IPR007492">
    <property type="entry name" value="LytTR_DNA-bd_dom"/>
</dbReference>
<dbReference type="PROSITE" id="PS50110">
    <property type="entry name" value="RESPONSE_REGULATORY"/>
    <property type="match status" value="1"/>
</dbReference>
<dbReference type="Gene3D" id="3.40.50.2300">
    <property type="match status" value="1"/>
</dbReference>
<dbReference type="InterPro" id="IPR046947">
    <property type="entry name" value="LytR-like"/>
</dbReference>
<keyword evidence="5" id="KW-1185">Reference proteome</keyword>
<evidence type="ECO:0000259" key="3">
    <source>
        <dbReference type="PROSITE" id="PS50930"/>
    </source>
</evidence>
<dbReference type="Pfam" id="PF04397">
    <property type="entry name" value="LytTR"/>
    <property type="match status" value="1"/>
</dbReference>
<dbReference type="RefSeq" id="WP_188222592.1">
    <property type="nucleotide sequence ID" value="NZ_JACVXD010000002.1"/>
</dbReference>
<comment type="caution">
    <text evidence="4">The sequence shown here is derived from an EMBL/GenBank/DDBJ whole genome shotgun (WGS) entry which is preliminary data.</text>
</comment>
<evidence type="ECO:0000259" key="2">
    <source>
        <dbReference type="PROSITE" id="PS50110"/>
    </source>
</evidence>
<accession>A0A8J6PUX7</accession>
<evidence type="ECO:0000256" key="1">
    <source>
        <dbReference type="PROSITE-ProRule" id="PRU00169"/>
    </source>
</evidence>
<dbReference type="PANTHER" id="PTHR37299">
    <property type="entry name" value="TRANSCRIPTIONAL REGULATOR-RELATED"/>
    <property type="match status" value="1"/>
</dbReference>
<dbReference type="Pfam" id="PF00072">
    <property type="entry name" value="Response_reg"/>
    <property type="match status" value="1"/>
</dbReference>
<dbReference type="GO" id="GO:0003677">
    <property type="term" value="F:DNA binding"/>
    <property type="evidence" value="ECO:0007669"/>
    <property type="project" value="InterPro"/>
</dbReference>
<dbReference type="SMART" id="SM00850">
    <property type="entry name" value="LytTR"/>
    <property type="match status" value="1"/>
</dbReference>
<dbReference type="GO" id="GO:0000156">
    <property type="term" value="F:phosphorelay response regulator activity"/>
    <property type="evidence" value="ECO:0007669"/>
    <property type="project" value="InterPro"/>
</dbReference>
<protein>
    <submittedName>
        <fullName evidence="4">Response regulator</fullName>
    </submittedName>
</protein>
<sequence length="252" mass="29414">MSIKTLLIDDNPFILELLKDHLAENHKHLNVVGIATNGVEGIEMIHSLKPELLFLDVEMPDMTGFEMLNTVTNIDFRTIFITSHSHYAIKAIRFNALDYLLKPFDTEELKNAINRFSNQKNGILNQEKVKNALSNQKVKHIKDQTLLLPTHSGTLRLKLKSIKYIQGDRNYSKLILHSGNQELSSKNLGYFEDILGDFGFFRCHRSMLINQHFIEKMENQTFFFQDGTSIEISRRKLKSAKEWFHHFREDRH</sequence>
<dbReference type="InterPro" id="IPR011006">
    <property type="entry name" value="CheY-like_superfamily"/>
</dbReference>
<keyword evidence="1" id="KW-0597">Phosphoprotein</keyword>
<evidence type="ECO:0000313" key="4">
    <source>
        <dbReference type="EMBL" id="MBD0823276.1"/>
    </source>
</evidence>
<dbReference type="AlphaFoldDB" id="A0A8J6PUX7"/>
<dbReference type="EMBL" id="JACVXD010000002">
    <property type="protein sequence ID" value="MBD0823276.1"/>
    <property type="molecule type" value="Genomic_DNA"/>
</dbReference>
<dbReference type="Proteomes" id="UP000621516">
    <property type="component" value="Unassembled WGS sequence"/>
</dbReference>
<dbReference type="InterPro" id="IPR001789">
    <property type="entry name" value="Sig_transdc_resp-reg_receiver"/>
</dbReference>
<organism evidence="4 5">
    <name type="scientific">Aestuariibaculum marinum</name>
    <dbReference type="NCBI Taxonomy" id="2683592"/>
    <lineage>
        <taxon>Bacteria</taxon>
        <taxon>Pseudomonadati</taxon>
        <taxon>Bacteroidota</taxon>
        <taxon>Flavobacteriia</taxon>
        <taxon>Flavobacteriales</taxon>
        <taxon>Flavobacteriaceae</taxon>
    </lineage>
</organism>
<proteinExistence type="predicted"/>
<name>A0A8J6PUX7_9FLAO</name>
<feature type="domain" description="Response regulatory" evidence="2">
    <location>
        <begin position="4"/>
        <end position="117"/>
    </location>
</feature>
<feature type="domain" description="HTH LytTR-type" evidence="3">
    <location>
        <begin position="146"/>
        <end position="246"/>
    </location>
</feature>
<reference evidence="4 5" key="1">
    <citation type="journal article" date="2018" name="J. Microbiol.">
        <title>Aestuariibaculum marinum sp. nov., a marine bacterium isolated from seawater in South Korea.</title>
        <authorList>
            <person name="Choi J."/>
            <person name="Lee D."/>
            <person name="Jang J.H."/>
            <person name="Cha S."/>
            <person name="Seo T."/>
        </authorList>
    </citation>
    <scope>NUCLEOTIDE SEQUENCE [LARGE SCALE GENOMIC DNA]</scope>
    <source>
        <strain evidence="4 5">IP7</strain>
    </source>
</reference>
<dbReference type="Gene3D" id="2.40.50.1020">
    <property type="entry name" value="LytTr DNA-binding domain"/>
    <property type="match status" value="1"/>
</dbReference>
<dbReference type="CDD" id="cd17536">
    <property type="entry name" value="REC_YesN-like"/>
    <property type="match status" value="1"/>
</dbReference>